<dbReference type="AlphaFoldDB" id="A0A2R8BCR5"/>
<dbReference type="Proteomes" id="UP000244880">
    <property type="component" value="Unassembled WGS sequence"/>
</dbReference>
<reference evidence="1 2" key="1">
    <citation type="submission" date="2018-03" db="EMBL/GenBank/DDBJ databases">
        <authorList>
            <person name="Keele B.F."/>
        </authorList>
    </citation>
    <scope>NUCLEOTIDE SEQUENCE [LARGE SCALE GENOMIC DNA]</scope>
    <source>
        <strain evidence="1 2">CECT 8599</strain>
    </source>
</reference>
<keyword evidence="2" id="KW-1185">Reference proteome</keyword>
<gene>
    <name evidence="1" type="ORF">ASD8599_01561</name>
</gene>
<proteinExistence type="predicted"/>
<evidence type="ECO:0000313" key="1">
    <source>
        <dbReference type="EMBL" id="SPH20820.1"/>
    </source>
</evidence>
<organism evidence="1 2">
    <name type="scientific">Ascidiaceihabitans donghaensis</name>
    <dbReference type="NCBI Taxonomy" id="1510460"/>
    <lineage>
        <taxon>Bacteria</taxon>
        <taxon>Pseudomonadati</taxon>
        <taxon>Pseudomonadota</taxon>
        <taxon>Alphaproteobacteria</taxon>
        <taxon>Rhodobacterales</taxon>
        <taxon>Paracoccaceae</taxon>
        <taxon>Ascidiaceihabitans</taxon>
    </lineage>
</organism>
<dbReference type="OrthoDB" id="7877306at2"/>
<name>A0A2R8BCR5_9RHOB</name>
<dbReference type="RefSeq" id="WP_108827974.1">
    <property type="nucleotide sequence ID" value="NZ_OMOR01000001.1"/>
</dbReference>
<dbReference type="EMBL" id="OMOR01000001">
    <property type="protein sequence ID" value="SPH20820.1"/>
    <property type="molecule type" value="Genomic_DNA"/>
</dbReference>
<sequence length="142" mass="15879">MPARYHIYPQFQLKFVSIWGKTELAELMALATRYSLDPDFDSKNRMLVDLSDLKDAKATFRDVFALNGFYERTFAAPDTPMSVAISAPTGLGYGLARMFSALTSGKPLMHVEIFRSVSDAATYLNIDLDKLKDTQNAQAKTL</sequence>
<accession>A0A2R8BCR5</accession>
<evidence type="ECO:0000313" key="2">
    <source>
        <dbReference type="Proteomes" id="UP000244880"/>
    </source>
</evidence>
<protein>
    <submittedName>
        <fullName evidence="1">Uncharacterized protein</fullName>
    </submittedName>
</protein>